<feature type="chain" id="PRO_5042209357" description="Cytochrome b561 domain-containing protein" evidence="9">
    <location>
        <begin position="26"/>
        <end position="289"/>
    </location>
</feature>
<dbReference type="RefSeq" id="XP_062658011.1">
    <property type="nucleotide sequence ID" value="XM_062799024.1"/>
</dbReference>
<protein>
    <recommendedName>
        <fullName evidence="10">Cytochrome b561 domain-containing protein</fullName>
    </recommendedName>
</protein>
<evidence type="ECO:0000259" key="10">
    <source>
        <dbReference type="SMART" id="SM00665"/>
    </source>
</evidence>
<sequence>MIQHHTYHQLALLLALSWLVLTVSARGGYGSSGGGDWSGSSTTDPTDTDSNTASNNPPPDDATWTGGSGSGTGGGAFPPGGAASVDFAQLLDYRRIHGILAASAMVILFPVGSVILRVVPGRFAIWVHAGFQMLAWAVYVAAVGIGIYLVSLVDGVFPGEGFFESPSTRYHPIIGLVLLVLLVVQPVVGFIHHRVFKKVQKRQVWSYVHLTIGRVGISLGIINGGLGLYLAEASAYHKRVYAIVAGVMWGLWMGVAIWAEVRRLRKNRQGKETPVVVKGPSGSGRVSQE</sequence>
<organism evidence="11 12">
    <name type="scientific">Chaetomium fimeti</name>
    <dbReference type="NCBI Taxonomy" id="1854472"/>
    <lineage>
        <taxon>Eukaryota</taxon>
        <taxon>Fungi</taxon>
        <taxon>Dikarya</taxon>
        <taxon>Ascomycota</taxon>
        <taxon>Pezizomycotina</taxon>
        <taxon>Sordariomycetes</taxon>
        <taxon>Sordariomycetidae</taxon>
        <taxon>Sordariales</taxon>
        <taxon>Chaetomiaceae</taxon>
        <taxon>Chaetomium</taxon>
    </lineage>
</organism>
<comment type="caution">
    <text evidence="11">The sequence shown here is derived from an EMBL/GenBank/DDBJ whole genome shotgun (WGS) entry which is preliminary data.</text>
</comment>
<gene>
    <name evidence="11" type="ORF">B0H64DRAFT_188844</name>
</gene>
<feature type="transmembrane region" description="Helical" evidence="8">
    <location>
        <begin position="123"/>
        <end position="150"/>
    </location>
</feature>
<evidence type="ECO:0000256" key="7">
    <source>
        <dbReference type="SAM" id="MobiDB-lite"/>
    </source>
</evidence>
<name>A0AAE0LR78_9PEZI</name>
<dbReference type="PANTHER" id="PTHR47797:SF1">
    <property type="entry name" value="CYTOCHROME B561 DOMAIN-CONTAINING PROTEIN-RELATED"/>
    <property type="match status" value="1"/>
</dbReference>
<keyword evidence="6 8" id="KW-0472">Membrane</keyword>
<proteinExistence type="predicted"/>
<keyword evidence="9" id="KW-0732">Signal</keyword>
<evidence type="ECO:0000256" key="4">
    <source>
        <dbReference type="ARBA" id="ARBA00022982"/>
    </source>
</evidence>
<evidence type="ECO:0000256" key="9">
    <source>
        <dbReference type="SAM" id="SignalP"/>
    </source>
</evidence>
<comment type="subcellular location">
    <subcellularLocation>
        <location evidence="1">Membrane</location>
    </subcellularLocation>
</comment>
<dbReference type="CDD" id="cd08760">
    <property type="entry name" value="Cyt_b561_FRRS1_like"/>
    <property type="match status" value="1"/>
</dbReference>
<dbReference type="Proteomes" id="UP001278766">
    <property type="component" value="Unassembled WGS sequence"/>
</dbReference>
<dbReference type="GO" id="GO:0016020">
    <property type="term" value="C:membrane"/>
    <property type="evidence" value="ECO:0007669"/>
    <property type="project" value="UniProtKB-SubCell"/>
</dbReference>
<feature type="transmembrane region" description="Helical" evidence="8">
    <location>
        <begin position="96"/>
        <end position="116"/>
    </location>
</feature>
<evidence type="ECO:0000313" key="11">
    <source>
        <dbReference type="EMBL" id="KAK3294497.1"/>
    </source>
</evidence>
<dbReference type="InterPro" id="IPR006593">
    <property type="entry name" value="Cyt_b561/ferric_Rdtase_TM"/>
</dbReference>
<keyword evidence="4" id="KW-0249">Electron transport</keyword>
<keyword evidence="2" id="KW-0813">Transport</keyword>
<feature type="compositionally biased region" description="Low complexity" evidence="7">
    <location>
        <begin position="38"/>
        <end position="54"/>
    </location>
</feature>
<evidence type="ECO:0000256" key="2">
    <source>
        <dbReference type="ARBA" id="ARBA00022448"/>
    </source>
</evidence>
<reference evidence="11" key="2">
    <citation type="submission" date="2023-06" db="EMBL/GenBank/DDBJ databases">
        <authorList>
            <consortium name="Lawrence Berkeley National Laboratory"/>
            <person name="Haridas S."/>
            <person name="Hensen N."/>
            <person name="Bonometti L."/>
            <person name="Westerberg I."/>
            <person name="Brannstrom I.O."/>
            <person name="Guillou S."/>
            <person name="Cros-Aarteil S."/>
            <person name="Calhoun S."/>
            <person name="Kuo A."/>
            <person name="Mondo S."/>
            <person name="Pangilinan J."/>
            <person name="Riley R."/>
            <person name="Labutti K."/>
            <person name="Andreopoulos B."/>
            <person name="Lipzen A."/>
            <person name="Chen C."/>
            <person name="Yanf M."/>
            <person name="Daum C."/>
            <person name="Ng V."/>
            <person name="Clum A."/>
            <person name="Steindorff A."/>
            <person name="Ohm R."/>
            <person name="Martin F."/>
            <person name="Silar P."/>
            <person name="Natvig D."/>
            <person name="Lalanne C."/>
            <person name="Gautier V."/>
            <person name="Ament-Velasquez S.L."/>
            <person name="Kruys A."/>
            <person name="Hutchinson M.I."/>
            <person name="Powell A.J."/>
            <person name="Barry K."/>
            <person name="Miller A.N."/>
            <person name="Grigoriev I.V."/>
            <person name="Debuchy R."/>
            <person name="Gladieux P."/>
            <person name="Thoren M.H."/>
            <person name="Johannesson H."/>
        </authorList>
    </citation>
    <scope>NUCLEOTIDE SEQUENCE</scope>
    <source>
        <strain evidence="11">CBS 168.71</strain>
    </source>
</reference>
<feature type="transmembrane region" description="Helical" evidence="8">
    <location>
        <begin position="240"/>
        <end position="261"/>
    </location>
</feature>
<keyword evidence="12" id="KW-1185">Reference proteome</keyword>
<evidence type="ECO:0000256" key="3">
    <source>
        <dbReference type="ARBA" id="ARBA00022692"/>
    </source>
</evidence>
<evidence type="ECO:0000256" key="8">
    <source>
        <dbReference type="SAM" id="Phobius"/>
    </source>
</evidence>
<dbReference type="GeneID" id="87835972"/>
<feature type="region of interest" description="Disordered" evidence="7">
    <location>
        <begin position="31"/>
        <end position="75"/>
    </location>
</feature>
<dbReference type="Gene3D" id="1.20.120.1770">
    <property type="match status" value="1"/>
</dbReference>
<dbReference type="PANTHER" id="PTHR47797">
    <property type="entry name" value="DEHYDROGENASE, PUTATIVE (AFU_ORTHOLOGUE AFUA_8G05805)-RELATED"/>
    <property type="match status" value="1"/>
</dbReference>
<feature type="compositionally biased region" description="Gly residues" evidence="7">
    <location>
        <begin position="66"/>
        <end position="75"/>
    </location>
</feature>
<dbReference type="AlphaFoldDB" id="A0AAE0LR78"/>
<feature type="signal peptide" evidence="9">
    <location>
        <begin position="1"/>
        <end position="25"/>
    </location>
</feature>
<evidence type="ECO:0000313" key="12">
    <source>
        <dbReference type="Proteomes" id="UP001278766"/>
    </source>
</evidence>
<evidence type="ECO:0000256" key="1">
    <source>
        <dbReference type="ARBA" id="ARBA00004370"/>
    </source>
</evidence>
<feature type="transmembrane region" description="Helical" evidence="8">
    <location>
        <begin position="170"/>
        <end position="192"/>
    </location>
</feature>
<feature type="domain" description="Cytochrome b561" evidence="10">
    <location>
        <begin position="96"/>
        <end position="228"/>
    </location>
</feature>
<reference evidence="11" key="1">
    <citation type="journal article" date="2023" name="Mol. Phylogenet. Evol.">
        <title>Genome-scale phylogeny and comparative genomics of the fungal order Sordariales.</title>
        <authorList>
            <person name="Hensen N."/>
            <person name="Bonometti L."/>
            <person name="Westerberg I."/>
            <person name="Brannstrom I.O."/>
            <person name="Guillou S."/>
            <person name="Cros-Aarteil S."/>
            <person name="Calhoun S."/>
            <person name="Haridas S."/>
            <person name="Kuo A."/>
            <person name="Mondo S."/>
            <person name="Pangilinan J."/>
            <person name="Riley R."/>
            <person name="LaButti K."/>
            <person name="Andreopoulos B."/>
            <person name="Lipzen A."/>
            <person name="Chen C."/>
            <person name="Yan M."/>
            <person name="Daum C."/>
            <person name="Ng V."/>
            <person name="Clum A."/>
            <person name="Steindorff A."/>
            <person name="Ohm R.A."/>
            <person name="Martin F."/>
            <person name="Silar P."/>
            <person name="Natvig D.O."/>
            <person name="Lalanne C."/>
            <person name="Gautier V."/>
            <person name="Ament-Velasquez S.L."/>
            <person name="Kruys A."/>
            <person name="Hutchinson M.I."/>
            <person name="Powell A.J."/>
            <person name="Barry K."/>
            <person name="Miller A.N."/>
            <person name="Grigoriev I.V."/>
            <person name="Debuchy R."/>
            <person name="Gladieux P."/>
            <person name="Hiltunen Thoren M."/>
            <person name="Johannesson H."/>
        </authorList>
    </citation>
    <scope>NUCLEOTIDE SEQUENCE</scope>
    <source>
        <strain evidence="11">CBS 168.71</strain>
    </source>
</reference>
<dbReference type="EMBL" id="JAUEPN010000005">
    <property type="protein sequence ID" value="KAK3294497.1"/>
    <property type="molecule type" value="Genomic_DNA"/>
</dbReference>
<keyword evidence="5 8" id="KW-1133">Transmembrane helix</keyword>
<dbReference type="SMART" id="SM00665">
    <property type="entry name" value="B561"/>
    <property type="match status" value="1"/>
</dbReference>
<evidence type="ECO:0000256" key="5">
    <source>
        <dbReference type="ARBA" id="ARBA00022989"/>
    </source>
</evidence>
<accession>A0AAE0LR78</accession>
<keyword evidence="3 8" id="KW-0812">Transmembrane</keyword>
<feature type="transmembrane region" description="Helical" evidence="8">
    <location>
        <begin position="204"/>
        <end position="228"/>
    </location>
</feature>
<evidence type="ECO:0000256" key="6">
    <source>
        <dbReference type="ARBA" id="ARBA00023136"/>
    </source>
</evidence>